<sequence length="147" mass="16301">MKEARSKPWPGRSSASRALPSESTLLSRVASGIPSPAHRAQFPSRRMPLTSRLLPVAMATETRVLSLLNAAEGLKVSTQPRAEEHKVSPTSNRLHSVPRPRALLREGRMAPPSRATARPVSVLCTYCHLQSYNSPRRWARSLSPLYR</sequence>
<dbReference type="GeneTree" id="ENSGT00910000147210"/>
<feature type="region of interest" description="Disordered" evidence="1">
    <location>
        <begin position="76"/>
        <end position="98"/>
    </location>
</feature>
<dbReference type="OMA" id="CTYCHLQ"/>
<accession>A0A2K5XKU1</accession>
<protein>
    <submittedName>
        <fullName evidence="2">Uncharacterized protein</fullName>
    </submittedName>
</protein>
<feature type="compositionally biased region" description="Polar residues" evidence="1">
    <location>
        <begin position="13"/>
        <end position="25"/>
    </location>
</feature>
<name>A0A2K5XKU1_MANLE</name>
<evidence type="ECO:0000256" key="1">
    <source>
        <dbReference type="SAM" id="MobiDB-lite"/>
    </source>
</evidence>
<evidence type="ECO:0000313" key="2">
    <source>
        <dbReference type="Ensembl" id="ENSMLEP00000003924.1"/>
    </source>
</evidence>
<keyword evidence="3" id="KW-1185">Reference proteome</keyword>
<proteinExistence type="predicted"/>
<dbReference type="Proteomes" id="UP000233140">
    <property type="component" value="Unassembled WGS sequence"/>
</dbReference>
<organism evidence="2 3">
    <name type="scientific">Mandrillus leucophaeus</name>
    <name type="common">Drill</name>
    <name type="synonym">Papio leucophaeus</name>
    <dbReference type="NCBI Taxonomy" id="9568"/>
    <lineage>
        <taxon>Eukaryota</taxon>
        <taxon>Metazoa</taxon>
        <taxon>Chordata</taxon>
        <taxon>Craniata</taxon>
        <taxon>Vertebrata</taxon>
        <taxon>Euteleostomi</taxon>
        <taxon>Mammalia</taxon>
        <taxon>Eutheria</taxon>
        <taxon>Euarchontoglires</taxon>
        <taxon>Primates</taxon>
        <taxon>Haplorrhini</taxon>
        <taxon>Catarrhini</taxon>
        <taxon>Cercopithecidae</taxon>
        <taxon>Cercopithecinae</taxon>
        <taxon>Mandrillus</taxon>
    </lineage>
</organism>
<dbReference type="AlphaFoldDB" id="A0A2K5XKU1"/>
<feature type="region of interest" description="Disordered" evidence="1">
    <location>
        <begin position="1"/>
        <end position="25"/>
    </location>
</feature>
<reference evidence="2" key="1">
    <citation type="submission" date="2025-08" db="UniProtKB">
        <authorList>
            <consortium name="Ensembl"/>
        </authorList>
    </citation>
    <scope>IDENTIFICATION</scope>
</reference>
<evidence type="ECO:0000313" key="3">
    <source>
        <dbReference type="Proteomes" id="UP000233140"/>
    </source>
</evidence>
<reference evidence="2" key="2">
    <citation type="submission" date="2025-09" db="UniProtKB">
        <authorList>
            <consortium name="Ensembl"/>
        </authorList>
    </citation>
    <scope>IDENTIFICATION</scope>
</reference>
<dbReference type="Ensembl" id="ENSMLET00000018971.1">
    <property type="protein sequence ID" value="ENSMLEP00000003924.1"/>
    <property type="gene ID" value="ENSMLEG00000017370.1"/>
</dbReference>